<keyword evidence="1" id="KW-0238">DNA-binding</keyword>
<dbReference type="GeneID" id="54993735"/>
<dbReference type="Proteomes" id="UP000251243">
    <property type="component" value="Segment"/>
</dbReference>
<dbReference type="Pfam" id="PF00239">
    <property type="entry name" value="Resolvase"/>
    <property type="match status" value="1"/>
</dbReference>
<evidence type="ECO:0000313" key="6">
    <source>
        <dbReference type="EMBL" id="AWY06686.1"/>
    </source>
</evidence>
<evidence type="ECO:0000256" key="2">
    <source>
        <dbReference type="ARBA" id="ARBA00023172"/>
    </source>
</evidence>
<feature type="domain" description="Recombinase" evidence="5">
    <location>
        <begin position="173"/>
        <end position="312"/>
    </location>
</feature>
<dbReference type="GO" id="GO:0003677">
    <property type="term" value="F:DNA binding"/>
    <property type="evidence" value="ECO:0007669"/>
    <property type="project" value="UniProtKB-KW"/>
</dbReference>
<dbReference type="PROSITE" id="PS51737">
    <property type="entry name" value="RECOMBINASE_DNA_BIND"/>
    <property type="match status" value="1"/>
</dbReference>
<gene>
    <name evidence="6" type="primary">52</name>
    <name evidence="6" type="ORF">SEA_ZETA1847_52</name>
</gene>
<name>A0A2Z4Q9D7_9CAUD</name>
<sequence>MGCRSCRLLRMSTPASPPRAVLYLRLSREDDASTSIVRQRAELEELAEREGWLIERELVDDGLTGRKQRANAVEALRMLRDGEADALVVWKFDRWSRQGLRAVADLVETLDERPDALFVAHRDGLRSSSPAWRIIASVLAEVARMESENTSTRIRSSQRHLREAGRFRGMVVPFGYRATANPDGPGRVLVHDELEAPLIRDIARRVLEDGATLTELTRELRDRGIPTGKSPARKARQAGKPHADLERGLWHLSALRTLLRNETLLGRTTHVVDGRRVAYTDEHGLPVTLWPPILDVATVQALRERLPEHGGKIGARTATRRAARLLSGVAWCECGAKLYVHRSGRAPYYRCSSKSFDIDAPCPAPRILAEPLEAHVADAYLAVAGAWPELEEVRVVSNPETDAELADIETALAEATTALLSDGADDVAILARIGALKARRRELADRPASAHVELRPTGRTMAEAWHAADPETADGLRKRRDLVLAALDHVELRPGAHKTHPGPIEERVRLHWHPPLELAA</sequence>
<dbReference type="InterPro" id="IPR025827">
    <property type="entry name" value="Zn_ribbon_recom_dom"/>
</dbReference>
<evidence type="ECO:0000256" key="3">
    <source>
        <dbReference type="SAM" id="MobiDB-lite"/>
    </source>
</evidence>
<dbReference type="InterPro" id="IPR011109">
    <property type="entry name" value="DNA_bind_recombinase_dom"/>
</dbReference>
<dbReference type="RefSeq" id="YP_009803175.1">
    <property type="nucleotide sequence ID" value="NC_047992.1"/>
</dbReference>
<keyword evidence="7" id="KW-1185">Reference proteome</keyword>
<dbReference type="PROSITE" id="PS51736">
    <property type="entry name" value="RECOMBINASES_3"/>
    <property type="match status" value="1"/>
</dbReference>
<dbReference type="Pfam" id="PF07508">
    <property type="entry name" value="Recombinase"/>
    <property type="match status" value="1"/>
</dbReference>
<proteinExistence type="predicted"/>
<dbReference type="InterPro" id="IPR038109">
    <property type="entry name" value="DNA_bind_recomb_sf"/>
</dbReference>
<dbReference type="InterPro" id="IPR006119">
    <property type="entry name" value="Resolv_N"/>
</dbReference>
<dbReference type="Gene3D" id="3.90.1750.20">
    <property type="entry name" value="Putative Large Serine Recombinase, Chain B, Domain 2"/>
    <property type="match status" value="1"/>
</dbReference>
<dbReference type="InterPro" id="IPR050639">
    <property type="entry name" value="SSR_resolvase"/>
</dbReference>
<dbReference type="CDD" id="cd00338">
    <property type="entry name" value="Ser_Recombinase"/>
    <property type="match status" value="1"/>
</dbReference>
<evidence type="ECO:0000313" key="7">
    <source>
        <dbReference type="Proteomes" id="UP000251243"/>
    </source>
</evidence>
<dbReference type="InterPro" id="IPR036162">
    <property type="entry name" value="Resolvase-like_N_sf"/>
</dbReference>
<accession>A0A2Z4Q9D7</accession>
<dbReference type="Pfam" id="PF13408">
    <property type="entry name" value="Zn_ribbon_recom"/>
    <property type="match status" value="1"/>
</dbReference>
<dbReference type="GO" id="GO:0000150">
    <property type="term" value="F:DNA strand exchange activity"/>
    <property type="evidence" value="ECO:0007669"/>
    <property type="project" value="InterPro"/>
</dbReference>
<organism evidence="6 7">
    <name type="scientific">Microbacterium phage Zeta1847</name>
    <dbReference type="NCBI Taxonomy" id="2201444"/>
    <lineage>
        <taxon>Viruses</taxon>
        <taxon>Duplodnaviria</taxon>
        <taxon>Heunggongvirae</taxon>
        <taxon>Uroviricota</taxon>
        <taxon>Caudoviricetes</taxon>
        <taxon>Casidaviridae</taxon>
        <taxon>Zetavirus</taxon>
        <taxon>Zetavirus zeta1847</taxon>
    </lineage>
</organism>
<dbReference type="Gene3D" id="3.40.50.1390">
    <property type="entry name" value="Resolvase, N-terminal catalytic domain"/>
    <property type="match status" value="1"/>
</dbReference>
<evidence type="ECO:0000256" key="1">
    <source>
        <dbReference type="ARBA" id="ARBA00023125"/>
    </source>
</evidence>
<feature type="domain" description="Resolvase/invertase-type recombinase catalytic" evidence="4">
    <location>
        <begin position="19"/>
        <end position="165"/>
    </location>
</feature>
<protein>
    <submittedName>
        <fullName evidence="6">Integrase</fullName>
    </submittedName>
</protein>
<dbReference type="SMART" id="SM00857">
    <property type="entry name" value="Resolvase"/>
    <property type="match status" value="1"/>
</dbReference>
<evidence type="ECO:0000259" key="5">
    <source>
        <dbReference type="PROSITE" id="PS51737"/>
    </source>
</evidence>
<dbReference type="PANTHER" id="PTHR30461:SF2">
    <property type="entry name" value="SERINE RECOMBINASE PINE-RELATED"/>
    <property type="match status" value="1"/>
</dbReference>
<evidence type="ECO:0000259" key="4">
    <source>
        <dbReference type="PROSITE" id="PS51736"/>
    </source>
</evidence>
<keyword evidence="2" id="KW-0233">DNA recombination</keyword>
<dbReference type="SUPFAM" id="SSF53041">
    <property type="entry name" value="Resolvase-like"/>
    <property type="match status" value="1"/>
</dbReference>
<dbReference type="PANTHER" id="PTHR30461">
    <property type="entry name" value="DNA-INVERTASE FROM LAMBDOID PROPHAGE"/>
    <property type="match status" value="1"/>
</dbReference>
<dbReference type="EMBL" id="MH271320">
    <property type="protein sequence ID" value="AWY06686.1"/>
    <property type="molecule type" value="Genomic_DNA"/>
</dbReference>
<feature type="region of interest" description="Disordered" evidence="3">
    <location>
        <begin position="223"/>
        <end position="242"/>
    </location>
</feature>
<reference evidence="7" key="1">
    <citation type="submission" date="2018-04" db="EMBL/GenBank/DDBJ databases">
        <authorList>
            <person name="Go L.Y."/>
            <person name="Mitchell J.A."/>
        </authorList>
    </citation>
    <scope>NUCLEOTIDE SEQUENCE [LARGE SCALE GENOMIC DNA]</scope>
</reference>
<dbReference type="KEGG" id="vg:54993735"/>